<dbReference type="InterPro" id="IPR036188">
    <property type="entry name" value="FAD/NAD-bd_sf"/>
</dbReference>
<dbReference type="Gene3D" id="1.10.1060.10">
    <property type="entry name" value="Alpha-helical ferredoxin"/>
    <property type="match status" value="1"/>
</dbReference>
<dbReference type="InterPro" id="IPR017896">
    <property type="entry name" value="4Fe4S_Fe-S-bd"/>
</dbReference>
<comment type="caution">
    <text evidence="5">The sequence shown here is derived from an EMBL/GenBank/DDBJ whole genome shotgun (WGS) entry which is preliminary data.</text>
</comment>
<evidence type="ECO:0000256" key="2">
    <source>
        <dbReference type="ARBA" id="ARBA00023004"/>
    </source>
</evidence>
<dbReference type="PROSITE" id="PS00198">
    <property type="entry name" value="4FE4S_FER_1"/>
    <property type="match status" value="1"/>
</dbReference>
<dbReference type="RefSeq" id="WP_286659020.1">
    <property type="nucleotide sequence ID" value="NZ_JASZYV010000001.1"/>
</dbReference>
<evidence type="ECO:0000259" key="4">
    <source>
        <dbReference type="PROSITE" id="PS51379"/>
    </source>
</evidence>
<organism evidence="5 6">
    <name type="scientific">Variovorax dokdonensis</name>
    <dbReference type="NCBI Taxonomy" id="344883"/>
    <lineage>
        <taxon>Bacteria</taxon>
        <taxon>Pseudomonadati</taxon>
        <taxon>Pseudomonadota</taxon>
        <taxon>Betaproteobacteria</taxon>
        <taxon>Burkholderiales</taxon>
        <taxon>Comamonadaceae</taxon>
        <taxon>Variovorax</taxon>
    </lineage>
</organism>
<dbReference type="SUPFAM" id="SSF51971">
    <property type="entry name" value="Nucleotide-binding domain"/>
    <property type="match status" value="1"/>
</dbReference>
<keyword evidence="2" id="KW-0408">Iron</keyword>
<dbReference type="InterPro" id="IPR009051">
    <property type="entry name" value="Helical_ferredxn"/>
</dbReference>
<dbReference type="SUPFAM" id="SSF54862">
    <property type="entry name" value="4Fe-4S ferredoxins"/>
    <property type="match status" value="1"/>
</dbReference>
<dbReference type="PANTHER" id="PTHR42783:SF3">
    <property type="entry name" value="GLUTAMATE SYNTHASE [NADPH] SMALL CHAIN-RELATED"/>
    <property type="match status" value="1"/>
</dbReference>
<dbReference type="InterPro" id="IPR028261">
    <property type="entry name" value="DPD_II"/>
</dbReference>
<dbReference type="Proteomes" id="UP001174908">
    <property type="component" value="Unassembled WGS sequence"/>
</dbReference>
<dbReference type="PANTHER" id="PTHR42783">
    <property type="entry name" value="GLUTAMATE SYNTHASE [NADPH] SMALL CHAIN"/>
    <property type="match status" value="1"/>
</dbReference>
<feature type="domain" description="4Fe-4S ferredoxin-type" evidence="4">
    <location>
        <begin position="496"/>
        <end position="526"/>
    </location>
</feature>
<proteinExistence type="predicted"/>
<feature type="domain" description="4Fe-4S ferredoxin-type" evidence="4">
    <location>
        <begin position="556"/>
        <end position="586"/>
    </location>
</feature>
<dbReference type="InterPro" id="IPR023753">
    <property type="entry name" value="FAD/NAD-binding_dom"/>
</dbReference>
<dbReference type="EMBL" id="JASZYV010000001">
    <property type="protein sequence ID" value="MDM0043952.1"/>
    <property type="molecule type" value="Genomic_DNA"/>
</dbReference>
<name>A0ABT7N7R5_9BURK</name>
<evidence type="ECO:0000313" key="5">
    <source>
        <dbReference type="EMBL" id="MDM0043952.1"/>
    </source>
</evidence>
<evidence type="ECO:0000256" key="3">
    <source>
        <dbReference type="ARBA" id="ARBA00023014"/>
    </source>
</evidence>
<sequence>MLRTDIANPAYFHKVVDCQWACPAHTPVPEYIRLIAQRRYGDAYMVNWVSNVFPGILGRTCDRPCEPACRRGRVEESNLKHPEPVAICRLKRVAADMKEDVHARMPRPAPSNGRRVACIGAGPASLTVARDLAPLGYAVTVFDAEGRAGGFIRTQIPRFRLPESVIDEEVGYVLDLGVEFRGNERVESMKALLAQDWDAVFVGCGAPRGRDLQLPGRHEAAANIHIGIDWLASVSFGHVTQIGRRVIVLGGGNTAMDCCRSARRLGGADVKVIVRSGFDEMKASPWEKEDAEREGIPIINFHVPKAFVHEGDKLVGMRFEVVRAEYDARGRRTLVPTGEPEVFFECDDVLVAVGQENAFPWIERDCGIDFDEWGLPVLDKATFQSSVPHVFFGGDAAFGPKNIITAVAHGHEAAVSIDRLLEGEPLAERPPPMTNLISQKMGIHEWSYDNDTSADMRFQVPWAQAERALASIKVEVELGFDAATAFQEAGRCLNCDVQTVFQEKACIECDACVDICPMDCISFTENGDEADLRTRLKAPALNLAQSLYVSGGLKTGRVMVKDEDVCLHCGLCAERCPTGAWDMQKFLLKTAQAGASRTAATEEAAA</sequence>
<dbReference type="PRINTS" id="PR00419">
    <property type="entry name" value="ADXRDTASE"/>
</dbReference>
<dbReference type="Gene3D" id="3.50.50.60">
    <property type="entry name" value="FAD/NAD(P)-binding domain"/>
    <property type="match status" value="2"/>
</dbReference>
<evidence type="ECO:0000256" key="1">
    <source>
        <dbReference type="ARBA" id="ARBA00022723"/>
    </source>
</evidence>
<evidence type="ECO:0000313" key="6">
    <source>
        <dbReference type="Proteomes" id="UP001174908"/>
    </source>
</evidence>
<accession>A0ABT7N7R5</accession>
<dbReference type="Gene3D" id="3.30.70.20">
    <property type="match status" value="1"/>
</dbReference>
<keyword evidence="1" id="KW-0479">Metal-binding</keyword>
<dbReference type="InterPro" id="IPR017900">
    <property type="entry name" value="4Fe4S_Fe_S_CS"/>
</dbReference>
<protein>
    <submittedName>
        <fullName evidence="5">FAD-dependent oxidoreductase</fullName>
    </submittedName>
</protein>
<reference evidence="5" key="1">
    <citation type="submission" date="2023-06" db="EMBL/GenBank/DDBJ databases">
        <authorList>
            <person name="Jiang Y."/>
            <person name="Liu Q."/>
        </authorList>
    </citation>
    <scope>NUCLEOTIDE SEQUENCE</scope>
    <source>
        <strain evidence="5">CGMCC 1.12089</strain>
    </source>
</reference>
<dbReference type="Pfam" id="PF14691">
    <property type="entry name" value="Fer4_20"/>
    <property type="match status" value="1"/>
</dbReference>
<keyword evidence="6" id="KW-1185">Reference proteome</keyword>
<dbReference type="Pfam" id="PF07992">
    <property type="entry name" value="Pyr_redox_2"/>
    <property type="match status" value="1"/>
</dbReference>
<keyword evidence="3" id="KW-0411">Iron-sulfur</keyword>
<dbReference type="PROSITE" id="PS51379">
    <property type="entry name" value="4FE4S_FER_2"/>
    <property type="match status" value="2"/>
</dbReference>
<dbReference type="Pfam" id="PF12838">
    <property type="entry name" value="Fer4_7"/>
    <property type="match status" value="1"/>
</dbReference>
<gene>
    <name evidence="5" type="ORF">QTH91_05625</name>
</gene>